<gene>
    <name evidence="2" type="ORF">A9S97_18215</name>
    <name evidence="7" type="ORF">AIT18_03120</name>
    <name evidence="6" type="ORF">G2267_20595</name>
    <name evidence="5" type="ORF">GB539_21020</name>
    <name evidence="4" type="ORF">GBW12_20745</name>
    <name evidence="3" type="ORF">GBZ82_20715</name>
</gene>
<dbReference type="EMBL" id="CP074614">
    <property type="protein sequence ID" value="QVP68796.1"/>
    <property type="molecule type" value="Genomic_DNA"/>
</dbReference>
<evidence type="ECO:0000259" key="1">
    <source>
        <dbReference type="Pfam" id="PF12961"/>
    </source>
</evidence>
<evidence type="ECO:0000313" key="3">
    <source>
        <dbReference type="EMBL" id="HAB1898372.1"/>
    </source>
</evidence>
<reference evidence="7" key="3">
    <citation type="submission" date="2018-07" db="EMBL/GenBank/DDBJ databases">
        <authorList>
            <consortium name="GenomeTrakr network: Whole genome sequencing for foodborne pathogen traceback"/>
        </authorList>
    </citation>
    <scope>NUCLEOTIDE SEQUENCE</scope>
    <source>
        <strain evidence="7">CFSAN001008</strain>
    </source>
</reference>
<dbReference type="Pfam" id="PF12961">
    <property type="entry name" value="DUF3850"/>
    <property type="match status" value="1"/>
</dbReference>
<organism evidence="4">
    <name type="scientific">Salmonella enterica subsp. enterica serovar Brandenburg</name>
    <dbReference type="NCBI Taxonomy" id="149387"/>
    <lineage>
        <taxon>Bacteria</taxon>
        <taxon>Pseudomonadati</taxon>
        <taxon>Pseudomonadota</taxon>
        <taxon>Gammaproteobacteria</taxon>
        <taxon>Enterobacterales</taxon>
        <taxon>Enterobacteriaceae</taxon>
        <taxon>Salmonella</taxon>
    </lineage>
</organism>
<reference evidence="2" key="2">
    <citation type="submission" date="2018-07" db="EMBL/GenBank/DDBJ databases">
        <authorList>
            <consortium name="NARMS: The National Antimicrobial Resistance Monitoring System"/>
        </authorList>
    </citation>
    <scope>NUCLEOTIDE SEQUENCE</scope>
    <source>
        <strain evidence="2">CVM N31596</strain>
    </source>
</reference>
<feature type="domain" description="DUF3850" evidence="1">
    <location>
        <begin position="4"/>
        <end position="78"/>
    </location>
</feature>
<protein>
    <submittedName>
        <fullName evidence="4">DUF3850 domain-containing protein</fullName>
    </submittedName>
</protein>
<dbReference type="EMBL" id="DAAHEU010000009">
    <property type="protein sequence ID" value="HAB5811935.1"/>
    <property type="molecule type" value="Genomic_DNA"/>
</dbReference>
<accession>A0A5I6UXR6</accession>
<evidence type="ECO:0000313" key="6">
    <source>
        <dbReference type="EMBL" id="HAD9880339.1"/>
    </source>
</evidence>
<proteinExistence type="predicted"/>
<evidence type="ECO:0000313" key="5">
    <source>
        <dbReference type="EMBL" id="HAB5811935.1"/>
    </source>
</evidence>
<sequence>MRTIHCLKITTEHFEAVCDGTKKAELRVDDRNFRCGDYLLLNEFRNECTSNVVLVEITHILPVRDYIQSGTNLVILSISLFPNEYAIEILAAKLRELLCASY</sequence>
<reference evidence="7" key="5">
    <citation type="submission" date="2021-05" db="EMBL/GenBank/DDBJ databases">
        <title>Whole genome PacBio Sequel sequence of Salmonella enterica subsp. enterica.</title>
        <authorList>
            <person name="Hoffmann M."/>
            <person name="Balkey M."/>
            <person name="Luo Y."/>
        </authorList>
    </citation>
    <scope>NUCLEOTIDE SEQUENCE</scope>
    <source>
        <strain evidence="7">CFSAN001008</strain>
    </source>
</reference>
<dbReference type="EMBL" id="DAAQLT010000007">
    <property type="protein sequence ID" value="HAD9880339.1"/>
    <property type="molecule type" value="Genomic_DNA"/>
</dbReference>
<dbReference type="EMBL" id="DAAGOL010000013">
    <property type="protein sequence ID" value="HAB3903025.1"/>
    <property type="molecule type" value="Genomic_DNA"/>
</dbReference>
<reference evidence="4" key="4">
    <citation type="submission" date="2019-10" db="EMBL/GenBank/DDBJ databases">
        <authorList>
            <consortium name="NCBI Pathogen Detection Project"/>
        </authorList>
    </citation>
    <scope>NUCLEOTIDE SEQUENCE</scope>
    <source>
        <strain evidence="4">Salmonella enterica</strain>
        <strain evidence="6">Sam_e41e40b1-ec00-4ec4-b35e-9d542ebee06a</strain>
    </source>
</reference>
<dbReference type="InterPro" id="IPR015947">
    <property type="entry name" value="PUA-like_sf"/>
</dbReference>
<dbReference type="Gene3D" id="2.30.130.30">
    <property type="entry name" value="Hypothetical protein"/>
    <property type="match status" value="1"/>
</dbReference>
<reference evidence="4" key="1">
    <citation type="journal article" date="2018" name="Genome Biol.">
        <title>SKESA: strategic k-mer extension for scrupulous assemblies.</title>
        <authorList>
            <person name="Souvorov A."/>
            <person name="Agarwala R."/>
            <person name="Lipman D.J."/>
        </authorList>
    </citation>
    <scope>NUCLEOTIDE SEQUENCE</scope>
    <source>
        <strain evidence="4">Salmonella enterica</strain>
        <strain evidence="6">Sam_e41e40b1-ec00-4ec4-b35e-9d542ebee06a</strain>
    </source>
</reference>
<dbReference type="EMBL" id="DAAFXI010000010">
    <property type="protein sequence ID" value="HAB1898372.1"/>
    <property type="molecule type" value="Genomic_DNA"/>
</dbReference>
<evidence type="ECO:0000313" key="4">
    <source>
        <dbReference type="EMBL" id="HAB3903025.1"/>
    </source>
</evidence>
<dbReference type="SUPFAM" id="SSF88697">
    <property type="entry name" value="PUA domain-like"/>
    <property type="match status" value="1"/>
</dbReference>
<name>A0A5I6UXR6_SALET</name>
<dbReference type="AlphaFoldDB" id="A0A5I6UXR6"/>
<evidence type="ECO:0000313" key="2">
    <source>
        <dbReference type="EMBL" id="ECS5009095.1"/>
    </source>
</evidence>
<dbReference type="EMBL" id="AAKJUQ010000007">
    <property type="protein sequence ID" value="ECS5009095.1"/>
    <property type="molecule type" value="Genomic_DNA"/>
</dbReference>
<dbReference type="InterPro" id="IPR039440">
    <property type="entry name" value="DUF3850"/>
</dbReference>
<evidence type="ECO:0000313" key="7">
    <source>
        <dbReference type="EMBL" id="QVP68796.1"/>
    </source>
</evidence>
<dbReference type="RefSeq" id="WP_077917723.1">
    <property type="nucleotide sequence ID" value="NZ_CP025280.1"/>
</dbReference>